<sequence length="247" mass="29286">MAIYLNTNKPLENYKNLYRSKYFVDKSLIIENLNQLIETSDRYLCITRPRRFGKSSIADMLGAYYSKAVDSKEIFNRLNISKFDYYEEHLNKYNLINISFNKIPEIGKSFDAYMDMIKTSLINDIKEAFPKTDSKKYFTISDMLIDTGEKFIFIFDEWDYIFNNNLFIEDQNNFLEFIRNLLKDQPYVALAYMTGVLPIKKYSSGSALNMFDEFTFLKDRIFDEYFGFINSEVIALCKKMNQLILMN</sequence>
<dbReference type="Gene3D" id="3.40.50.300">
    <property type="entry name" value="P-loop containing nucleotide triphosphate hydrolases"/>
    <property type="match status" value="1"/>
</dbReference>
<keyword evidence="3" id="KW-1185">Reference proteome</keyword>
<proteinExistence type="predicted"/>
<protein>
    <submittedName>
        <fullName evidence="2">Predicted AAA-ATPase</fullName>
    </submittedName>
</protein>
<dbReference type="STRING" id="119641.SAMN05421842_13233"/>
<dbReference type="Pfam" id="PF09820">
    <property type="entry name" value="AAA-ATPase_like"/>
    <property type="match status" value="1"/>
</dbReference>
<evidence type="ECO:0000259" key="1">
    <source>
        <dbReference type="Pfam" id="PF09820"/>
    </source>
</evidence>
<dbReference type="PANTHER" id="PTHR34825:SF1">
    <property type="entry name" value="AAA-ATPASE-LIKE DOMAIN-CONTAINING PROTEIN"/>
    <property type="match status" value="1"/>
</dbReference>
<accession>A0A1I1RJJ7</accession>
<organism evidence="2 3">
    <name type="scientific">Clostridium uliginosum</name>
    <dbReference type="NCBI Taxonomy" id="119641"/>
    <lineage>
        <taxon>Bacteria</taxon>
        <taxon>Bacillati</taxon>
        <taxon>Bacillota</taxon>
        <taxon>Clostridia</taxon>
        <taxon>Eubacteriales</taxon>
        <taxon>Clostridiaceae</taxon>
        <taxon>Clostridium</taxon>
    </lineage>
</organism>
<gene>
    <name evidence="2" type="ORF">SAMN05421842_13233</name>
</gene>
<dbReference type="PANTHER" id="PTHR34825">
    <property type="entry name" value="CONSERVED PROTEIN, WITH A WEAK D-GALACTARATE DEHYDRATASE/ALTRONATE HYDROLASE DOMAIN"/>
    <property type="match status" value="1"/>
</dbReference>
<name>A0A1I1RJJ7_9CLOT</name>
<evidence type="ECO:0000313" key="2">
    <source>
        <dbReference type="EMBL" id="SFD32438.1"/>
    </source>
</evidence>
<dbReference type="AlphaFoldDB" id="A0A1I1RJJ7"/>
<dbReference type="EMBL" id="FOMG01000032">
    <property type="protein sequence ID" value="SFD32438.1"/>
    <property type="molecule type" value="Genomic_DNA"/>
</dbReference>
<evidence type="ECO:0000313" key="3">
    <source>
        <dbReference type="Proteomes" id="UP000199263"/>
    </source>
</evidence>
<reference evidence="2 3" key="1">
    <citation type="submission" date="2016-10" db="EMBL/GenBank/DDBJ databases">
        <authorList>
            <person name="de Groot N.N."/>
        </authorList>
    </citation>
    <scope>NUCLEOTIDE SEQUENCE [LARGE SCALE GENOMIC DNA]</scope>
    <source>
        <strain evidence="2 3">DSM 12992</strain>
    </source>
</reference>
<dbReference type="Proteomes" id="UP000199263">
    <property type="component" value="Unassembled WGS sequence"/>
</dbReference>
<feature type="domain" description="AAA-ATPase-like" evidence="1">
    <location>
        <begin position="13"/>
        <end position="202"/>
    </location>
</feature>
<dbReference type="SUPFAM" id="SSF52540">
    <property type="entry name" value="P-loop containing nucleoside triphosphate hydrolases"/>
    <property type="match status" value="1"/>
</dbReference>
<dbReference type="InterPro" id="IPR027417">
    <property type="entry name" value="P-loop_NTPase"/>
</dbReference>
<dbReference type="InterPro" id="IPR018631">
    <property type="entry name" value="AAA-ATPase-like_dom"/>
</dbReference>